<dbReference type="GO" id="GO:0051017">
    <property type="term" value="P:actin filament bundle assembly"/>
    <property type="evidence" value="ECO:0007669"/>
    <property type="project" value="TreeGrafter"/>
</dbReference>
<protein>
    <submittedName>
        <fullName evidence="4">YCR051W</fullName>
    </submittedName>
</protein>
<dbReference type="PANTHER" id="PTHR24153">
    <property type="entry name" value="ESPIN"/>
    <property type="match status" value="1"/>
</dbReference>
<dbReference type="AlphaFoldDB" id="J8Q791"/>
<reference evidence="4 5" key="1">
    <citation type="journal article" date="2013" name="BMC Genomics">
        <title>High quality de novo sequencing and assembly of the Saccharomyces arboricolus genome.</title>
        <authorList>
            <person name="Liti G."/>
            <person name="Nguyen Ba A.N."/>
            <person name="Blythe M."/>
            <person name="Mueller C.A."/>
            <person name="Bergstroem A."/>
            <person name="Cubillos F.A."/>
            <person name="Dafhnis-Calas F."/>
            <person name="Khoshraftar S."/>
            <person name="Malla S."/>
            <person name="Mehta N."/>
            <person name="Siow C.C."/>
            <person name="Warringer J."/>
            <person name="Moses A.M."/>
            <person name="Louis E.J."/>
            <person name="Nieduszynski C.A."/>
        </authorList>
    </citation>
    <scope>NUCLEOTIDE SEQUENCE [LARGE SCALE GENOMIC DNA]</scope>
    <source>
        <strain evidence="5">H-6 / AS 2.3317 / CBS 10644</strain>
    </source>
</reference>
<evidence type="ECO:0000256" key="2">
    <source>
        <dbReference type="ARBA" id="ARBA00023043"/>
    </source>
</evidence>
<dbReference type="SMART" id="SM00248">
    <property type="entry name" value="ANK"/>
    <property type="match status" value="3"/>
</dbReference>
<sequence length="224" mass="24773">MNANIWVAASDGNMDRVEGILRHSNGTMTPQSKDINGYTPMHAAAAYGHVDLLKKMCNEYNGDINVLDNDGDTPLHHVEDVGTAKVIVEELGGNYTIRNSEGQTPYDSYVENGEDGELIEYMRIKSGVVDAHGGEGSHDGGEGIINSQLLEEFKDSVRYTLENDPEDGADEATLQHRRQLEQIITGDNVEEELERYIRTMVREQMLGQGALGGHADEPDSKRRK</sequence>
<dbReference type="InterPro" id="IPR036770">
    <property type="entry name" value="Ankyrin_rpt-contain_sf"/>
</dbReference>
<keyword evidence="2 3" id="KW-0040">ANK repeat</keyword>
<dbReference type="EMBL" id="ALIE01000023">
    <property type="protein sequence ID" value="EJS44501.1"/>
    <property type="molecule type" value="Genomic_DNA"/>
</dbReference>
<dbReference type="HOGENOM" id="CLU_078327_0_0_1"/>
<dbReference type="PANTHER" id="PTHR24153:SF8">
    <property type="entry name" value="FORKED, ISOFORM F"/>
    <property type="match status" value="1"/>
</dbReference>
<dbReference type="PROSITE" id="PS50297">
    <property type="entry name" value="ANK_REP_REGION"/>
    <property type="match status" value="1"/>
</dbReference>
<dbReference type="Gene3D" id="1.25.40.20">
    <property type="entry name" value="Ankyrin repeat-containing domain"/>
    <property type="match status" value="1"/>
</dbReference>
<name>J8Q791_SACAR</name>
<dbReference type="GO" id="GO:0051015">
    <property type="term" value="F:actin filament binding"/>
    <property type="evidence" value="ECO:0007669"/>
    <property type="project" value="TreeGrafter"/>
</dbReference>
<dbReference type="PROSITE" id="PS50088">
    <property type="entry name" value="ANK_REPEAT"/>
    <property type="match status" value="1"/>
</dbReference>
<evidence type="ECO:0000313" key="4">
    <source>
        <dbReference type="EMBL" id="EJS44501.1"/>
    </source>
</evidence>
<gene>
    <name evidence="4" type="ORF">SU7_0384</name>
</gene>
<comment type="caution">
    <text evidence="4">The sequence shown here is derived from an EMBL/GenBank/DDBJ whole genome shotgun (WGS) entry which is preliminary data.</text>
</comment>
<dbReference type="OrthoDB" id="19174at2759"/>
<evidence type="ECO:0000256" key="1">
    <source>
        <dbReference type="ARBA" id="ARBA00022737"/>
    </source>
</evidence>
<organism evidence="4 5">
    <name type="scientific">Saccharomyces arboricola (strain H-6 / AS 2.3317 / CBS 10644)</name>
    <name type="common">Yeast</name>
    <dbReference type="NCBI Taxonomy" id="1160507"/>
    <lineage>
        <taxon>Eukaryota</taxon>
        <taxon>Fungi</taxon>
        <taxon>Dikarya</taxon>
        <taxon>Ascomycota</taxon>
        <taxon>Saccharomycotina</taxon>
        <taxon>Saccharomycetes</taxon>
        <taxon>Saccharomycetales</taxon>
        <taxon>Saccharomycetaceae</taxon>
        <taxon>Saccharomyces</taxon>
    </lineage>
</organism>
<dbReference type="GO" id="GO:0005737">
    <property type="term" value="C:cytoplasm"/>
    <property type="evidence" value="ECO:0007669"/>
    <property type="project" value="TreeGrafter"/>
</dbReference>
<dbReference type="InterPro" id="IPR002110">
    <property type="entry name" value="Ankyrin_rpt"/>
</dbReference>
<evidence type="ECO:0000256" key="3">
    <source>
        <dbReference type="PROSITE-ProRule" id="PRU00023"/>
    </source>
</evidence>
<dbReference type="Pfam" id="PF13857">
    <property type="entry name" value="Ank_5"/>
    <property type="match status" value="1"/>
</dbReference>
<keyword evidence="5" id="KW-1185">Reference proteome</keyword>
<dbReference type="Proteomes" id="UP000006968">
    <property type="component" value="Chromosome III"/>
</dbReference>
<dbReference type="SUPFAM" id="SSF48403">
    <property type="entry name" value="Ankyrin repeat"/>
    <property type="match status" value="1"/>
</dbReference>
<accession>J8Q791</accession>
<dbReference type="InterPro" id="IPR052420">
    <property type="entry name" value="Espin/Espin-like"/>
</dbReference>
<keyword evidence="1" id="KW-0677">Repeat</keyword>
<evidence type="ECO:0000313" key="5">
    <source>
        <dbReference type="Proteomes" id="UP000006968"/>
    </source>
</evidence>
<feature type="repeat" description="ANK" evidence="3">
    <location>
        <begin position="36"/>
        <end position="69"/>
    </location>
</feature>
<proteinExistence type="predicted"/>